<gene>
    <name evidence="3" type="primary">Aste57867_11445</name>
    <name evidence="2" type="ORF">As57867_011403</name>
    <name evidence="3" type="ORF">ASTE57867_11445</name>
</gene>
<feature type="region of interest" description="Disordered" evidence="1">
    <location>
        <begin position="104"/>
        <end position="136"/>
    </location>
</feature>
<sequence>MAPLRVAHPSTIGNTMTAWEPRLESLDRQEAWQCTSAKIRLDRDWVLSLSKAQREHILATAQPYDDGTHGDEAPFVLPPLGDRQLKTLIEMLFHAPPDAISPLRFKKNRRRVDAKRRPRIHVPRRVVSPPPRYPSP</sequence>
<reference evidence="2" key="2">
    <citation type="submission" date="2019-06" db="EMBL/GenBank/DDBJ databases">
        <title>Genomics analysis of Aphanomyces spp. identifies a new class of oomycete effector associated with host adaptation.</title>
        <authorList>
            <person name="Gaulin E."/>
        </authorList>
    </citation>
    <scope>NUCLEOTIDE SEQUENCE</scope>
    <source>
        <strain evidence="2">CBS 578.67</strain>
    </source>
</reference>
<evidence type="ECO:0000313" key="3">
    <source>
        <dbReference type="EMBL" id="VFT88306.1"/>
    </source>
</evidence>
<name>A0A485KT07_9STRA</name>
<reference evidence="3 4" key="1">
    <citation type="submission" date="2019-03" db="EMBL/GenBank/DDBJ databases">
        <authorList>
            <person name="Gaulin E."/>
            <person name="Dumas B."/>
        </authorList>
    </citation>
    <scope>NUCLEOTIDE SEQUENCE [LARGE SCALE GENOMIC DNA]</scope>
    <source>
        <strain evidence="3">CBS 568.67</strain>
    </source>
</reference>
<accession>A0A485KT07</accession>
<feature type="compositionally biased region" description="Basic residues" evidence="1">
    <location>
        <begin position="104"/>
        <end position="124"/>
    </location>
</feature>
<dbReference type="AlphaFoldDB" id="A0A485KT07"/>
<evidence type="ECO:0000256" key="1">
    <source>
        <dbReference type="SAM" id="MobiDB-lite"/>
    </source>
</evidence>
<protein>
    <submittedName>
        <fullName evidence="3">Aste57867_11445 protein</fullName>
    </submittedName>
</protein>
<dbReference type="EMBL" id="CAADRA010005303">
    <property type="protein sequence ID" value="VFT88306.1"/>
    <property type="molecule type" value="Genomic_DNA"/>
</dbReference>
<evidence type="ECO:0000313" key="2">
    <source>
        <dbReference type="EMBL" id="KAF0697913.1"/>
    </source>
</evidence>
<dbReference type="EMBL" id="VJMH01005282">
    <property type="protein sequence ID" value="KAF0697913.1"/>
    <property type="molecule type" value="Genomic_DNA"/>
</dbReference>
<proteinExistence type="predicted"/>
<organism evidence="3 4">
    <name type="scientific">Aphanomyces stellatus</name>
    <dbReference type="NCBI Taxonomy" id="120398"/>
    <lineage>
        <taxon>Eukaryota</taxon>
        <taxon>Sar</taxon>
        <taxon>Stramenopiles</taxon>
        <taxon>Oomycota</taxon>
        <taxon>Saprolegniomycetes</taxon>
        <taxon>Saprolegniales</taxon>
        <taxon>Verrucalvaceae</taxon>
        <taxon>Aphanomyces</taxon>
    </lineage>
</organism>
<dbReference type="Proteomes" id="UP000332933">
    <property type="component" value="Unassembled WGS sequence"/>
</dbReference>
<keyword evidence="4" id="KW-1185">Reference proteome</keyword>
<evidence type="ECO:0000313" key="4">
    <source>
        <dbReference type="Proteomes" id="UP000332933"/>
    </source>
</evidence>